<organism evidence="1">
    <name type="scientific">[Ruminococcus] torques</name>
    <dbReference type="NCBI Taxonomy" id="33039"/>
    <lineage>
        <taxon>Bacteria</taxon>
        <taxon>Bacillati</taxon>
        <taxon>Bacillota</taxon>
        <taxon>Clostridia</taxon>
        <taxon>Lachnospirales</taxon>
        <taxon>Lachnospiraceae</taxon>
        <taxon>Mediterraneibacter</taxon>
    </lineage>
</organism>
<dbReference type="RefSeq" id="WP_012744452.1">
    <property type="nucleotide sequence ID" value="NZ_CACRUQ010000006.1"/>
</dbReference>
<accession>A0A6N3ACR0</accession>
<protein>
    <submittedName>
        <fullName evidence="1">Uncharacterized protein</fullName>
    </submittedName>
</protein>
<dbReference type="GeneID" id="44154968"/>
<gene>
    <name evidence="1" type="ORF">RTLFYP15_00989</name>
</gene>
<evidence type="ECO:0000313" key="1">
    <source>
        <dbReference type="EMBL" id="VYT90099.1"/>
    </source>
</evidence>
<dbReference type="EMBL" id="CACRUQ010000006">
    <property type="protein sequence ID" value="VYT90099.1"/>
    <property type="molecule type" value="Genomic_DNA"/>
</dbReference>
<name>A0A6N3ACR0_9FIRM</name>
<dbReference type="AlphaFoldDB" id="A0A6N3ACR0"/>
<sequence>MSDLGRCKHTLYILKHKPEYTKGWGWRCRYCGRTYKDLREEAEYKERERRSRTW</sequence>
<proteinExistence type="predicted"/>
<reference evidence="1" key="1">
    <citation type="submission" date="2019-11" db="EMBL/GenBank/DDBJ databases">
        <authorList>
            <person name="Feng L."/>
        </authorList>
    </citation>
    <scope>NUCLEOTIDE SEQUENCE</scope>
    <source>
        <strain evidence="1">RtorquesLFYP15</strain>
    </source>
</reference>